<evidence type="ECO:0000313" key="2">
    <source>
        <dbReference type="EMBL" id="KAF2123623.1"/>
    </source>
</evidence>
<name>A0A6A5ZXJ0_9PLEO</name>
<feature type="region of interest" description="Disordered" evidence="1">
    <location>
        <begin position="311"/>
        <end position="357"/>
    </location>
</feature>
<dbReference type="AlphaFoldDB" id="A0A6A5ZXJ0"/>
<sequence length="570" mass="61988">MPIGRRPSLVAREDDGLQYFDRLTETEDAAELLSRFEKYHPLPPTTQASGFTTTHAEKYILTARALGIHKLLDGDGDGDDDNDDDVTEPRRRALERRFHVGVTAVASFHLTVRNIERISDEWGTDAWFRLRDAGVVLPVLAPPKRVYEKLATIAQHLTLGQFAQRFQDAWPQLIRGRRLEGQPERAVQYEDLRLFYEEHIVPGLYHTPESSADTPSRDDEPPPGEASPRAVEVARGAPVDARLEEPRVSHSPAPSFARSPTPPPTPTPTAPRQTDLDDISITGFDVDDTGTIHGDTGVAGAEQDIAMVSTRGASATGAQQPKAAHTTQDAAKDAAKGPVEDAAKDPTPPPKEQAPLKDVSIDTLRKTMSGRFPTMLSLFDHSSHAEATARQALHRAAQGAADAHQAFVQTKQDIVHQLPPNGPWRNKHGFTVTSTTLTAGKQELDEEVALVEALQAVSSKHSAAARRLGTDHSNLLAKKRKANEDVGEAIVLLGDAEEVRKGAKRVRAEARRELVEIEGAVDATMAFAVRWYAGIAKAREEDDGGGGERGESSADEEDEDTNELGNGDGE</sequence>
<accession>A0A6A5ZXJ0</accession>
<feature type="region of interest" description="Disordered" evidence="1">
    <location>
        <begin position="205"/>
        <end position="297"/>
    </location>
</feature>
<organism evidence="2 3">
    <name type="scientific">Dothidotthia symphoricarpi CBS 119687</name>
    <dbReference type="NCBI Taxonomy" id="1392245"/>
    <lineage>
        <taxon>Eukaryota</taxon>
        <taxon>Fungi</taxon>
        <taxon>Dikarya</taxon>
        <taxon>Ascomycota</taxon>
        <taxon>Pezizomycotina</taxon>
        <taxon>Dothideomycetes</taxon>
        <taxon>Pleosporomycetidae</taxon>
        <taxon>Pleosporales</taxon>
        <taxon>Dothidotthiaceae</taxon>
        <taxon>Dothidotthia</taxon>
    </lineage>
</organism>
<keyword evidence="3" id="KW-1185">Reference proteome</keyword>
<feature type="compositionally biased region" description="Pro residues" evidence="1">
    <location>
        <begin position="260"/>
        <end position="269"/>
    </location>
</feature>
<dbReference type="RefSeq" id="XP_033518017.1">
    <property type="nucleotide sequence ID" value="XM_033671939.1"/>
</dbReference>
<feature type="region of interest" description="Disordered" evidence="1">
    <location>
        <begin position="538"/>
        <end position="570"/>
    </location>
</feature>
<feature type="compositionally biased region" description="Polar residues" evidence="1">
    <location>
        <begin position="311"/>
        <end position="329"/>
    </location>
</feature>
<dbReference type="Proteomes" id="UP000799771">
    <property type="component" value="Unassembled WGS sequence"/>
</dbReference>
<dbReference type="EMBL" id="ML977524">
    <property type="protein sequence ID" value="KAF2123623.1"/>
    <property type="molecule type" value="Genomic_DNA"/>
</dbReference>
<evidence type="ECO:0000256" key="1">
    <source>
        <dbReference type="SAM" id="MobiDB-lite"/>
    </source>
</evidence>
<protein>
    <submittedName>
        <fullName evidence="2">Uncharacterized protein</fullName>
    </submittedName>
</protein>
<feature type="compositionally biased region" description="Basic and acidic residues" evidence="1">
    <location>
        <begin position="330"/>
        <end position="344"/>
    </location>
</feature>
<proteinExistence type="predicted"/>
<feature type="compositionally biased region" description="Acidic residues" evidence="1">
    <location>
        <begin position="553"/>
        <end position="562"/>
    </location>
</feature>
<gene>
    <name evidence="2" type="ORF">P153DRAFT_401790</name>
</gene>
<reference evidence="2" key="1">
    <citation type="journal article" date="2020" name="Stud. Mycol.">
        <title>101 Dothideomycetes genomes: a test case for predicting lifestyles and emergence of pathogens.</title>
        <authorList>
            <person name="Haridas S."/>
            <person name="Albert R."/>
            <person name="Binder M."/>
            <person name="Bloem J."/>
            <person name="Labutti K."/>
            <person name="Salamov A."/>
            <person name="Andreopoulos B."/>
            <person name="Baker S."/>
            <person name="Barry K."/>
            <person name="Bills G."/>
            <person name="Bluhm B."/>
            <person name="Cannon C."/>
            <person name="Castanera R."/>
            <person name="Culley D."/>
            <person name="Daum C."/>
            <person name="Ezra D."/>
            <person name="Gonzalez J."/>
            <person name="Henrissat B."/>
            <person name="Kuo A."/>
            <person name="Liang C."/>
            <person name="Lipzen A."/>
            <person name="Lutzoni F."/>
            <person name="Magnuson J."/>
            <person name="Mondo S."/>
            <person name="Nolan M."/>
            <person name="Ohm R."/>
            <person name="Pangilinan J."/>
            <person name="Park H.-J."/>
            <person name="Ramirez L."/>
            <person name="Alfaro M."/>
            <person name="Sun H."/>
            <person name="Tritt A."/>
            <person name="Yoshinaga Y."/>
            <person name="Zwiers L.-H."/>
            <person name="Turgeon B."/>
            <person name="Goodwin S."/>
            <person name="Spatafora J."/>
            <person name="Crous P."/>
            <person name="Grigoriev I."/>
        </authorList>
    </citation>
    <scope>NUCLEOTIDE SEQUENCE</scope>
    <source>
        <strain evidence="2">CBS 119687</strain>
    </source>
</reference>
<evidence type="ECO:0000313" key="3">
    <source>
        <dbReference type="Proteomes" id="UP000799771"/>
    </source>
</evidence>
<dbReference type="GeneID" id="54412371"/>